<dbReference type="InterPro" id="IPR036380">
    <property type="entry name" value="Isochorismatase-like_sf"/>
</dbReference>
<dbReference type="EMBL" id="CP080776">
    <property type="protein sequence ID" value="UWP94730.1"/>
    <property type="molecule type" value="Genomic_DNA"/>
</dbReference>
<evidence type="ECO:0000313" key="4">
    <source>
        <dbReference type="Proteomes" id="UP001057991"/>
    </source>
</evidence>
<dbReference type="PANTHER" id="PTHR43540:SF1">
    <property type="entry name" value="ISOCHORISMATASE HYDROLASE"/>
    <property type="match status" value="1"/>
</dbReference>
<protein>
    <submittedName>
        <fullName evidence="3">Cysteine hydrolase</fullName>
    </submittedName>
</protein>
<evidence type="ECO:0000259" key="2">
    <source>
        <dbReference type="Pfam" id="PF00857"/>
    </source>
</evidence>
<evidence type="ECO:0000313" key="3">
    <source>
        <dbReference type="EMBL" id="UWP94730.1"/>
    </source>
</evidence>
<dbReference type="InterPro" id="IPR050272">
    <property type="entry name" value="Isochorismatase-like_hydrls"/>
</dbReference>
<dbReference type="GO" id="GO:0016787">
    <property type="term" value="F:hydrolase activity"/>
    <property type="evidence" value="ECO:0007669"/>
    <property type="project" value="UniProtKB-KW"/>
</dbReference>
<name>A0A9Q9HCA0_9RHOB</name>
<dbReference type="PANTHER" id="PTHR43540">
    <property type="entry name" value="PEROXYUREIDOACRYLATE/UREIDOACRYLATE AMIDOHYDROLASE-RELATED"/>
    <property type="match status" value="1"/>
</dbReference>
<dbReference type="RefSeq" id="WP_259805712.1">
    <property type="nucleotide sequence ID" value="NZ_CP080776.1"/>
</dbReference>
<dbReference type="AlphaFoldDB" id="A0A9Q9HCA0"/>
<feature type="domain" description="Isochorismatase-like" evidence="2">
    <location>
        <begin position="40"/>
        <end position="207"/>
    </location>
</feature>
<organism evidence="3 4">
    <name type="scientific">Aliiroseovarius crassostreae</name>
    <dbReference type="NCBI Taxonomy" id="154981"/>
    <lineage>
        <taxon>Bacteria</taxon>
        <taxon>Pseudomonadati</taxon>
        <taxon>Pseudomonadota</taxon>
        <taxon>Alphaproteobacteria</taxon>
        <taxon>Rhodobacterales</taxon>
        <taxon>Paracoccaceae</taxon>
        <taxon>Aliiroseovarius</taxon>
    </lineage>
</organism>
<dbReference type="SUPFAM" id="SSF52499">
    <property type="entry name" value="Isochorismatase-like hydrolases"/>
    <property type="match status" value="1"/>
</dbReference>
<evidence type="ECO:0000256" key="1">
    <source>
        <dbReference type="ARBA" id="ARBA00022801"/>
    </source>
</evidence>
<reference evidence="3" key="1">
    <citation type="submission" date="2021-08" db="EMBL/GenBank/DDBJ databases">
        <authorList>
            <person name="Nwanade C."/>
            <person name="Wang M."/>
            <person name="Masoudi A."/>
            <person name="Yu Z."/>
            <person name="Liu J."/>
        </authorList>
    </citation>
    <scope>NUCLEOTIDE SEQUENCE</scope>
    <source>
        <strain evidence="3">S056</strain>
    </source>
</reference>
<gene>
    <name evidence="3" type="ORF">K3X48_10955</name>
</gene>
<keyword evidence="1 3" id="KW-0378">Hydrolase</keyword>
<dbReference type="InterPro" id="IPR000868">
    <property type="entry name" value="Isochorismatase-like_dom"/>
</dbReference>
<dbReference type="Gene3D" id="3.40.50.850">
    <property type="entry name" value="Isochorismatase-like"/>
    <property type="match status" value="1"/>
</dbReference>
<proteinExistence type="predicted"/>
<accession>A0A9Q9HCA0</accession>
<dbReference type="CDD" id="cd00431">
    <property type="entry name" value="cysteine_hydrolases"/>
    <property type="match status" value="1"/>
</dbReference>
<sequence>MIALWTSLALLAAGVIWAALVYRQISHVSQGDKIPERSGTALFLVDLQEDFWNSGQYDEADKTQATQAIRAAVTHANSEDHPVITLRQEWSTPSTRAFARIFMKGQGLAGQPGTELANPFVGMGEYEVIKRVQDGFETGALDTLLDQLDIGHVQIAGLDAAFCVNKTAQAALARGYKVTLLQDGLLGALPKATAKAFETLKNAGAEAT</sequence>
<dbReference type="Pfam" id="PF00857">
    <property type="entry name" value="Isochorismatase"/>
    <property type="match status" value="1"/>
</dbReference>
<dbReference type="Proteomes" id="UP001057991">
    <property type="component" value="Chromosome"/>
</dbReference>